<feature type="compositionally biased region" description="Basic and acidic residues" evidence="1">
    <location>
        <begin position="316"/>
        <end position="327"/>
    </location>
</feature>
<dbReference type="InterPro" id="IPR045518">
    <property type="entry name" value="2EXR"/>
</dbReference>
<reference evidence="3 4" key="1">
    <citation type="journal article" date="2018" name="Sci. Rep.">
        <title>Comparative genomics provides insights into the lifestyle and reveals functional heterogeneity of dark septate endophytic fungi.</title>
        <authorList>
            <person name="Knapp D.G."/>
            <person name="Nemeth J.B."/>
            <person name="Barry K."/>
            <person name="Hainaut M."/>
            <person name="Henrissat B."/>
            <person name="Johnson J."/>
            <person name="Kuo A."/>
            <person name="Lim J.H.P."/>
            <person name="Lipzen A."/>
            <person name="Nolan M."/>
            <person name="Ohm R.A."/>
            <person name="Tamas L."/>
            <person name="Grigoriev I.V."/>
            <person name="Spatafora J.W."/>
            <person name="Nagy L.G."/>
            <person name="Kovacs G.M."/>
        </authorList>
    </citation>
    <scope>NUCLEOTIDE SEQUENCE [LARGE SCALE GENOMIC DNA]</scope>
    <source>
        <strain evidence="3 4">DSE2036</strain>
    </source>
</reference>
<accession>A0A2V1E3C6</accession>
<proteinExistence type="predicted"/>
<dbReference type="EMBL" id="KZ805324">
    <property type="protein sequence ID" value="PVI04164.1"/>
    <property type="molecule type" value="Genomic_DNA"/>
</dbReference>
<name>A0A2V1E3C6_9PLEO</name>
<dbReference type="Proteomes" id="UP000244855">
    <property type="component" value="Unassembled WGS sequence"/>
</dbReference>
<feature type="domain" description="2EXR" evidence="2">
    <location>
        <begin position="4"/>
        <end position="60"/>
    </location>
</feature>
<dbReference type="AlphaFoldDB" id="A0A2V1E3C6"/>
<dbReference type="Pfam" id="PF20150">
    <property type="entry name" value="2EXR"/>
    <property type="match status" value="1"/>
</dbReference>
<feature type="compositionally biased region" description="Basic and acidic residues" evidence="1">
    <location>
        <begin position="79"/>
        <end position="91"/>
    </location>
</feature>
<feature type="region of interest" description="Disordered" evidence="1">
    <location>
        <begin position="304"/>
        <end position="327"/>
    </location>
</feature>
<protein>
    <recommendedName>
        <fullName evidence="2">2EXR domain-containing protein</fullName>
    </recommendedName>
</protein>
<organism evidence="3 4">
    <name type="scientific">Periconia macrospinosa</name>
    <dbReference type="NCBI Taxonomy" id="97972"/>
    <lineage>
        <taxon>Eukaryota</taxon>
        <taxon>Fungi</taxon>
        <taxon>Dikarya</taxon>
        <taxon>Ascomycota</taxon>
        <taxon>Pezizomycotina</taxon>
        <taxon>Dothideomycetes</taxon>
        <taxon>Pleosporomycetidae</taxon>
        <taxon>Pleosporales</taxon>
        <taxon>Massarineae</taxon>
        <taxon>Periconiaceae</taxon>
        <taxon>Periconia</taxon>
    </lineage>
</organism>
<feature type="region of interest" description="Disordered" evidence="1">
    <location>
        <begin position="67"/>
        <end position="91"/>
    </location>
</feature>
<evidence type="ECO:0000256" key="1">
    <source>
        <dbReference type="SAM" id="MobiDB-lite"/>
    </source>
</evidence>
<dbReference type="OrthoDB" id="3513892at2759"/>
<evidence type="ECO:0000313" key="4">
    <source>
        <dbReference type="Proteomes" id="UP000244855"/>
    </source>
</evidence>
<evidence type="ECO:0000259" key="2">
    <source>
        <dbReference type="Pfam" id="PF20150"/>
    </source>
</evidence>
<sequence length="327" mass="37176">MSIPALPKEIRLQIWSLVYHTEPPRIVAIETNPLRLPSPSPAPLTYNICHEARDETRFQAQQSNHLISLGHQPPPPQKLAKEEENPKRHDDPDFEIIYRYNIDTLLICDSKTWPRRPSWADIPTQREKKLRTLLQSQASLATAVFPHGWWSLFKQRCNPHLITSLAIETTPAECEQDFAQQGGPVIPRVYVCLAGFPNLRNIMFVLPAFRCLSAAEKVKVERFMNSAVNFVHSRRSAGCKLPFAGRKRPLVHERIQTRICVWRGGRLCTPQGRDDDMDMEKICCFVRDIPRFGRAMRAAVDDMAASSGSGSGSSGSKEHEVFDIKRD</sequence>
<keyword evidence="4" id="KW-1185">Reference proteome</keyword>
<evidence type="ECO:0000313" key="3">
    <source>
        <dbReference type="EMBL" id="PVI04164.1"/>
    </source>
</evidence>
<gene>
    <name evidence="3" type="ORF">DM02DRAFT_611767</name>
</gene>